<reference evidence="1 2" key="1">
    <citation type="submission" date="2019-06" db="EMBL/GenBank/DDBJ databases">
        <title>Whole genome shotgun sequence of Acetobacter orleanensis NBRC 13752.</title>
        <authorList>
            <person name="Hosoyama A."/>
            <person name="Uohara A."/>
            <person name="Ohji S."/>
            <person name="Ichikawa N."/>
        </authorList>
    </citation>
    <scope>NUCLEOTIDE SEQUENCE [LARGE SCALE GENOMIC DNA]</scope>
    <source>
        <strain evidence="1 2">NBRC 13752</strain>
    </source>
</reference>
<dbReference type="AlphaFoldDB" id="A0A4Y3TSH0"/>
<evidence type="ECO:0000313" key="1">
    <source>
        <dbReference type="EMBL" id="GEB83705.1"/>
    </source>
</evidence>
<organism evidence="1 2">
    <name type="scientific">Acetobacter orleanensis</name>
    <dbReference type="NCBI Taxonomy" id="104099"/>
    <lineage>
        <taxon>Bacteria</taxon>
        <taxon>Pseudomonadati</taxon>
        <taxon>Pseudomonadota</taxon>
        <taxon>Alphaproteobacteria</taxon>
        <taxon>Acetobacterales</taxon>
        <taxon>Acetobacteraceae</taxon>
        <taxon>Acetobacter</taxon>
    </lineage>
</organism>
<sequence length="227" mass="26321">MTYKEFVARQKAEFIRQYVEDIIYCWVRVDSKNNFRTRTQKTDKDKVSGGLEELEGFNGDDAIVWIGNKNSDNVEKQPELWVKPNSKDEPSLYREAWKKFSRIYGGVDVTELDQIHHLDHLHPETTAAKNKDSYVRLMPIPARSNILVGAVIEKVQAQNDYLTGGFTAYDITLCKVLGLDISFRREISADEIIDTICLELEKVKITTDDELQKALYAWLDFRRKKPK</sequence>
<dbReference type="RefSeq" id="WP_048836690.1">
    <property type="nucleotide sequence ID" value="NZ_BJMU01000016.1"/>
</dbReference>
<gene>
    <name evidence="1" type="ORF">AOR01nite_21820</name>
</gene>
<dbReference type="EMBL" id="BJMU01000016">
    <property type="protein sequence ID" value="GEB83705.1"/>
    <property type="molecule type" value="Genomic_DNA"/>
</dbReference>
<protein>
    <submittedName>
        <fullName evidence="1">Uncharacterized protein</fullName>
    </submittedName>
</protein>
<dbReference type="Proteomes" id="UP000317617">
    <property type="component" value="Unassembled WGS sequence"/>
</dbReference>
<name>A0A4Y3TSH0_9PROT</name>
<keyword evidence="2" id="KW-1185">Reference proteome</keyword>
<accession>A0A4Y3TSH0</accession>
<comment type="caution">
    <text evidence="1">The sequence shown here is derived from an EMBL/GenBank/DDBJ whole genome shotgun (WGS) entry which is preliminary data.</text>
</comment>
<proteinExistence type="predicted"/>
<dbReference type="OrthoDB" id="9841864at2"/>
<evidence type="ECO:0000313" key="2">
    <source>
        <dbReference type="Proteomes" id="UP000317617"/>
    </source>
</evidence>